<dbReference type="InterPro" id="IPR023298">
    <property type="entry name" value="ATPase_P-typ_TM_dom_sf"/>
</dbReference>
<protein>
    <submittedName>
        <fullName evidence="18">Cadmium-translocating P-type ATPase</fullName>
        <ecNumber evidence="18">3.6.3.3</ecNumber>
    </submittedName>
</protein>
<dbReference type="NCBIfam" id="TIGR01525">
    <property type="entry name" value="ATPase-IB_hvy"/>
    <property type="match status" value="1"/>
</dbReference>
<dbReference type="NCBIfam" id="TIGR01511">
    <property type="entry name" value="ATPase-IB1_Cu"/>
    <property type="match status" value="1"/>
</dbReference>
<accession>A0ABX0HYJ6</accession>
<feature type="transmembrane region" description="Helical" evidence="15">
    <location>
        <begin position="745"/>
        <end position="763"/>
    </location>
</feature>
<dbReference type="PANTHER" id="PTHR43520:SF5">
    <property type="entry name" value="CATION-TRANSPORTING P-TYPE ATPASE-RELATED"/>
    <property type="match status" value="1"/>
</dbReference>
<dbReference type="GO" id="GO:0016787">
    <property type="term" value="F:hydrolase activity"/>
    <property type="evidence" value="ECO:0007669"/>
    <property type="project" value="UniProtKB-KW"/>
</dbReference>
<feature type="transmembrane region" description="Helical" evidence="15">
    <location>
        <begin position="187"/>
        <end position="205"/>
    </location>
</feature>
<keyword evidence="3" id="KW-0813">Transport</keyword>
<dbReference type="NCBIfam" id="TIGR01494">
    <property type="entry name" value="ATPase_P-type"/>
    <property type="match status" value="1"/>
</dbReference>
<dbReference type="InterPro" id="IPR023214">
    <property type="entry name" value="HAD_sf"/>
</dbReference>
<organism evidence="18 19">
    <name type="scientific">Rubrivivax benzoatilyticus</name>
    <dbReference type="NCBI Taxonomy" id="316997"/>
    <lineage>
        <taxon>Bacteria</taxon>
        <taxon>Pseudomonadati</taxon>
        <taxon>Pseudomonadota</taxon>
        <taxon>Betaproteobacteria</taxon>
        <taxon>Burkholderiales</taxon>
        <taxon>Sphaerotilaceae</taxon>
        <taxon>Rubrivivax</taxon>
    </lineage>
</organism>
<feature type="transmembrane region" description="Helical" evidence="15">
    <location>
        <begin position="249"/>
        <end position="267"/>
    </location>
</feature>
<evidence type="ECO:0000256" key="12">
    <source>
        <dbReference type="ARBA" id="ARBA00022989"/>
    </source>
</evidence>
<dbReference type="Pfam" id="PF00702">
    <property type="entry name" value="Hydrolase"/>
    <property type="match status" value="1"/>
</dbReference>
<dbReference type="Gene3D" id="3.30.70.100">
    <property type="match status" value="1"/>
</dbReference>
<evidence type="ECO:0000256" key="1">
    <source>
        <dbReference type="ARBA" id="ARBA00004651"/>
    </source>
</evidence>
<dbReference type="Gene3D" id="2.70.150.10">
    <property type="entry name" value="Calcium-transporting ATPase, cytoplasmic transduction domain A"/>
    <property type="match status" value="1"/>
</dbReference>
<evidence type="ECO:0000256" key="9">
    <source>
        <dbReference type="ARBA" id="ARBA00022840"/>
    </source>
</evidence>
<dbReference type="PROSITE" id="PS50846">
    <property type="entry name" value="HMA_2"/>
    <property type="match status" value="1"/>
</dbReference>
<evidence type="ECO:0000256" key="10">
    <source>
        <dbReference type="ARBA" id="ARBA00022842"/>
    </source>
</evidence>
<dbReference type="Pfam" id="PF00122">
    <property type="entry name" value="E1-E2_ATPase"/>
    <property type="match status" value="1"/>
</dbReference>
<keyword evidence="7 15" id="KW-0479">Metal-binding</keyword>
<dbReference type="Pfam" id="PF00403">
    <property type="entry name" value="HMA"/>
    <property type="match status" value="1"/>
</dbReference>
<evidence type="ECO:0000256" key="16">
    <source>
        <dbReference type="SAM" id="MobiDB-lite"/>
    </source>
</evidence>
<dbReference type="Gene3D" id="3.40.50.1000">
    <property type="entry name" value="HAD superfamily/HAD-like"/>
    <property type="match status" value="1"/>
</dbReference>
<evidence type="ECO:0000256" key="15">
    <source>
        <dbReference type="RuleBase" id="RU362081"/>
    </source>
</evidence>
<dbReference type="InterPro" id="IPR001757">
    <property type="entry name" value="P_typ_ATPase"/>
</dbReference>
<keyword evidence="10" id="KW-0460">Magnesium</keyword>
<keyword evidence="9 15" id="KW-0067">ATP-binding</keyword>
<evidence type="ECO:0000256" key="8">
    <source>
        <dbReference type="ARBA" id="ARBA00022741"/>
    </source>
</evidence>
<dbReference type="EC" id="3.6.3.3" evidence="18"/>
<keyword evidence="8 15" id="KW-0547">Nucleotide-binding</keyword>
<feature type="transmembrane region" description="Helical" evidence="15">
    <location>
        <begin position="402"/>
        <end position="424"/>
    </location>
</feature>
<dbReference type="InterPro" id="IPR006121">
    <property type="entry name" value="HMA_dom"/>
</dbReference>
<dbReference type="SUPFAM" id="SSF81653">
    <property type="entry name" value="Calcium ATPase, transduction domain A"/>
    <property type="match status" value="1"/>
</dbReference>
<feature type="transmembrane region" description="Helical" evidence="15">
    <location>
        <begin position="217"/>
        <end position="237"/>
    </location>
</feature>
<keyword evidence="19" id="KW-1185">Reference proteome</keyword>
<evidence type="ECO:0000313" key="19">
    <source>
        <dbReference type="Proteomes" id="UP000802098"/>
    </source>
</evidence>
<evidence type="ECO:0000256" key="11">
    <source>
        <dbReference type="ARBA" id="ARBA00022967"/>
    </source>
</evidence>
<keyword evidence="18" id="KW-0378">Hydrolase</keyword>
<evidence type="ECO:0000313" key="18">
    <source>
        <dbReference type="EMBL" id="NHK99663.1"/>
    </source>
</evidence>
<feature type="compositionally biased region" description="Polar residues" evidence="16">
    <location>
        <begin position="1"/>
        <end position="11"/>
    </location>
</feature>
<feature type="transmembrane region" description="Helical" evidence="15">
    <location>
        <begin position="430"/>
        <end position="460"/>
    </location>
</feature>
<dbReference type="InterPro" id="IPR036412">
    <property type="entry name" value="HAD-like_sf"/>
</dbReference>
<feature type="transmembrane region" description="Helical" evidence="15">
    <location>
        <begin position="148"/>
        <end position="167"/>
    </location>
</feature>
<evidence type="ECO:0000259" key="17">
    <source>
        <dbReference type="PROSITE" id="PS50846"/>
    </source>
</evidence>
<dbReference type="InterPro" id="IPR036163">
    <property type="entry name" value="HMA_dom_sf"/>
</dbReference>
<dbReference type="InterPro" id="IPR059000">
    <property type="entry name" value="ATPase_P-type_domA"/>
</dbReference>
<evidence type="ECO:0000256" key="3">
    <source>
        <dbReference type="ARBA" id="ARBA00022448"/>
    </source>
</evidence>
<evidence type="ECO:0000256" key="14">
    <source>
        <dbReference type="ARBA" id="ARBA00023136"/>
    </source>
</evidence>
<dbReference type="PROSITE" id="PS00154">
    <property type="entry name" value="ATPASE_E1_E2"/>
    <property type="match status" value="1"/>
</dbReference>
<evidence type="ECO:0000256" key="13">
    <source>
        <dbReference type="ARBA" id="ARBA00023065"/>
    </source>
</evidence>
<dbReference type="CDD" id="cd00371">
    <property type="entry name" value="HMA"/>
    <property type="match status" value="1"/>
</dbReference>
<dbReference type="InterPro" id="IPR027256">
    <property type="entry name" value="P-typ_ATPase_IB"/>
</dbReference>
<name>A0ABX0HYJ6_9BURK</name>
<evidence type="ECO:0000256" key="6">
    <source>
        <dbReference type="ARBA" id="ARBA00022692"/>
    </source>
</evidence>
<dbReference type="InterPro" id="IPR008250">
    <property type="entry name" value="ATPase_P-typ_transduc_dom_A_sf"/>
</dbReference>
<feature type="domain" description="HMA" evidence="17">
    <location>
        <begin position="64"/>
        <end position="130"/>
    </location>
</feature>
<keyword evidence="13" id="KW-0406">Ion transport</keyword>
<evidence type="ECO:0000256" key="7">
    <source>
        <dbReference type="ARBA" id="ARBA00022723"/>
    </source>
</evidence>
<feature type="region of interest" description="Disordered" evidence="16">
    <location>
        <begin position="1"/>
        <end position="24"/>
    </location>
</feature>
<keyword evidence="4 15" id="KW-1003">Cell membrane</keyword>
<gene>
    <name evidence="18" type="primary">cadA</name>
    <name evidence="18" type="ORF">G7087_14850</name>
</gene>
<evidence type="ECO:0000256" key="2">
    <source>
        <dbReference type="ARBA" id="ARBA00006024"/>
    </source>
</evidence>
<evidence type="ECO:0000256" key="4">
    <source>
        <dbReference type="ARBA" id="ARBA00022475"/>
    </source>
</evidence>
<reference evidence="18 19" key="1">
    <citation type="submission" date="2020-03" db="EMBL/GenBank/DDBJ databases">
        <title>Rubrivivax benzoatilyticus JA2 (sequenced after 10 years sub-culturing).</title>
        <authorList>
            <person name="Gupta D."/>
            <person name="Chintalapati S."/>
            <person name="Chintalapati V.R."/>
        </authorList>
    </citation>
    <scope>NUCLEOTIDE SEQUENCE [LARGE SCALE GENOMIC DNA]</scope>
    <source>
        <strain evidence="18 19">JA2-Mal</strain>
    </source>
</reference>
<dbReference type="Gene3D" id="3.40.1110.10">
    <property type="entry name" value="Calcium-transporting ATPase, cytoplasmic domain N"/>
    <property type="match status" value="1"/>
</dbReference>
<dbReference type="SUPFAM" id="SSF81665">
    <property type="entry name" value="Calcium ATPase, transmembrane domain M"/>
    <property type="match status" value="1"/>
</dbReference>
<proteinExistence type="inferred from homology"/>
<keyword evidence="5" id="KW-0597">Phosphoprotein</keyword>
<dbReference type="PANTHER" id="PTHR43520">
    <property type="entry name" value="ATP7, ISOFORM B"/>
    <property type="match status" value="1"/>
</dbReference>
<dbReference type="SUPFAM" id="SSF56784">
    <property type="entry name" value="HAD-like"/>
    <property type="match status" value="1"/>
</dbReference>
<dbReference type="Proteomes" id="UP000802098">
    <property type="component" value="Unassembled WGS sequence"/>
</dbReference>
<dbReference type="SUPFAM" id="SSF55008">
    <property type="entry name" value="HMA, heavy metal-associated domain"/>
    <property type="match status" value="1"/>
</dbReference>
<dbReference type="InterPro" id="IPR018303">
    <property type="entry name" value="ATPase_P-typ_P_site"/>
</dbReference>
<dbReference type="NCBIfam" id="TIGR01512">
    <property type="entry name" value="ATPase-IB2_Cd"/>
    <property type="match status" value="1"/>
</dbReference>
<dbReference type="PRINTS" id="PR00119">
    <property type="entry name" value="CATATPASE"/>
</dbReference>
<keyword evidence="14 15" id="KW-0472">Membrane</keyword>
<comment type="caution">
    <text evidence="18">The sequence shown here is derived from an EMBL/GenBank/DDBJ whole genome shotgun (WGS) entry which is preliminary data.</text>
</comment>
<feature type="transmembrane region" description="Helical" evidence="15">
    <location>
        <begin position="723"/>
        <end position="739"/>
    </location>
</feature>
<dbReference type="CDD" id="cd02079">
    <property type="entry name" value="P-type_ATPase_HM"/>
    <property type="match status" value="1"/>
</dbReference>
<comment type="similarity">
    <text evidence="2 15">Belongs to the cation transport ATPase (P-type) (TC 3.A.3) family. Type IB subfamily.</text>
</comment>
<keyword evidence="11" id="KW-1278">Translocase</keyword>
<comment type="subcellular location">
    <subcellularLocation>
        <location evidence="1">Cell membrane</location>
        <topology evidence="1">Multi-pass membrane protein</topology>
    </subcellularLocation>
</comment>
<keyword evidence="12 15" id="KW-1133">Transmembrane helix</keyword>
<sequence length="767" mass="80341">MFEAGSETTYSGDGDRRPRSPASMSLTGIAPVQQAAPSLAAVDDPLEQARFTRWVQESDGVRLGESALQVSGMYCAACTGIIENALRAVDGVREARVSAAAQRATVRWDPARTQPSALIAAIRAAGYDAVPDAAAPAREMRRAEHRAALWRLFVASFCAMQVMMFATPSYVAGPADFSMEMRQLLNWGSWVLSIPVVLFSAGPFFRGAWRGLRSGRIGMDVPVAIGVAVTFVASTGATFDPAGVFGHEVYFDSLTMFVSFLLGGRYLELRARHRAAAALEGALARLPETAQRLEADGSTTEVSVQRLVAGDRVRVALGQAFPADGALVDGATQADESLLTGESVAVDKPLGAAVVAGSLNLGAPVTMLVERAGADTRYEAIVSMMREAMSQRPALARVADRWAVPFLWTVLLLAAGGAAVWSVIDPSRAIWVAVSVLIVTCPCALSLAAPATMVAAAGGLARRGVLLQRLDALEDLARAERVFIDKTGTLTEDRPALAVTRVFDESVDALGHAASLAAWSRHPLSQTLAAALPASGRIWQSVEEVAGEGLRGVDGDGVPWCLGRAAFAGAAERDEVQVWLSRDGKPVAAFGFDELLRPGADDAVRALQAAGVRVTLLSGDAPARAARLAARLGLDSFVGGARPEDKLAAVAAAQRAGDRVVMVGDGVNDAPVLARADVSLAMGQGALVARAQADAVLASNRPLDLVTARCVAARAMRIVRQNMIWAAAYNAACIPLALVGWLPPWAAGLGMAGSSLFVVLNALRAGR</sequence>
<keyword evidence="6 15" id="KW-0812">Transmembrane</keyword>
<evidence type="ECO:0000256" key="5">
    <source>
        <dbReference type="ARBA" id="ARBA00022553"/>
    </source>
</evidence>
<dbReference type="InterPro" id="IPR023299">
    <property type="entry name" value="ATPase_P-typ_cyto_dom_N"/>
</dbReference>
<dbReference type="EMBL" id="JAAOCD010000007">
    <property type="protein sequence ID" value="NHK99663.1"/>
    <property type="molecule type" value="Genomic_DNA"/>
</dbReference>